<gene>
    <name evidence="5" type="ORF">FHS68_003549</name>
</gene>
<dbReference type="InterPro" id="IPR018060">
    <property type="entry name" value="HTH_AraC"/>
</dbReference>
<evidence type="ECO:0000259" key="4">
    <source>
        <dbReference type="PROSITE" id="PS01124"/>
    </source>
</evidence>
<dbReference type="InterPro" id="IPR050204">
    <property type="entry name" value="AraC_XylS_family_regulators"/>
</dbReference>
<evidence type="ECO:0000313" key="5">
    <source>
        <dbReference type="EMBL" id="NIJ54367.1"/>
    </source>
</evidence>
<evidence type="ECO:0000256" key="1">
    <source>
        <dbReference type="ARBA" id="ARBA00023015"/>
    </source>
</evidence>
<comment type="caution">
    <text evidence="5">The sequence shown here is derived from an EMBL/GenBank/DDBJ whole genome shotgun (WGS) entry which is preliminary data.</text>
</comment>
<name>A0ABX0UN62_9BACT</name>
<dbReference type="Gene3D" id="1.10.10.60">
    <property type="entry name" value="Homeodomain-like"/>
    <property type="match status" value="1"/>
</dbReference>
<dbReference type="PROSITE" id="PS01124">
    <property type="entry name" value="HTH_ARAC_FAMILY_2"/>
    <property type="match status" value="1"/>
</dbReference>
<protein>
    <submittedName>
        <fullName evidence="5">AraC-like DNA-binding protein</fullName>
    </submittedName>
</protein>
<feature type="domain" description="HTH araC/xylS-type" evidence="4">
    <location>
        <begin position="164"/>
        <end position="265"/>
    </location>
</feature>
<dbReference type="Proteomes" id="UP001179181">
    <property type="component" value="Unassembled WGS sequence"/>
</dbReference>
<dbReference type="PANTHER" id="PTHR46796:SF13">
    <property type="entry name" value="HTH-TYPE TRANSCRIPTIONAL ACTIVATOR RHAS"/>
    <property type="match status" value="1"/>
</dbReference>
<dbReference type="Pfam" id="PF20240">
    <property type="entry name" value="DUF6597"/>
    <property type="match status" value="1"/>
</dbReference>
<keyword evidence="3" id="KW-0804">Transcription</keyword>
<dbReference type="InterPro" id="IPR046532">
    <property type="entry name" value="DUF6597"/>
</dbReference>
<dbReference type="PANTHER" id="PTHR46796">
    <property type="entry name" value="HTH-TYPE TRANSCRIPTIONAL ACTIVATOR RHAS-RELATED"/>
    <property type="match status" value="1"/>
</dbReference>
<dbReference type="RefSeq" id="WP_167272450.1">
    <property type="nucleotide sequence ID" value="NZ_JAASQJ010000003.1"/>
</dbReference>
<dbReference type="EMBL" id="JAASQJ010000003">
    <property type="protein sequence ID" value="NIJ54367.1"/>
    <property type="molecule type" value="Genomic_DNA"/>
</dbReference>
<organism evidence="5 6">
    <name type="scientific">Dyadobacter arcticus</name>
    <dbReference type="NCBI Taxonomy" id="1078754"/>
    <lineage>
        <taxon>Bacteria</taxon>
        <taxon>Pseudomonadati</taxon>
        <taxon>Bacteroidota</taxon>
        <taxon>Cytophagia</taxon>
        <taxon>Cytophagales</taxon>
        <taxon>Spirosomataceae</taxon>
        <taxon>Dyadobacter</taxon>
    </lineage>
</organism>
<evidence type="ECO:0000256" key="3">
    <source>
        <dbReference type="ARBA" id="ARBA00023163"/>
    </source>
</evidence>
<accession>A0ABX0UN62</accession>
<keyword evidence="2" id="KW-0238">DNA-binding</keyword>
<evidence type="ECO:0000256" key="2">
    <source>
        <dbReference type="ARBA" id="ARBA00023125"/>
    </source>
</evidence>
<dbReference type="Pfam" id="PF12833">
    <property type="entry name" value="HTH_18"/>
    <property type="match status" value="1"/>
</dbReference>
<proteinExistence type="predicted"/>
<keyword evidence="6" id="KW-1185">Reference proteome</keyword>
<keyword evidence="1" id="KW-0805">Transcription regulation</keyword>
<reference evidence="5 6" key="1">
    <citation type="submission" date="2020-03" db="EMBL/GenBank/DDBJ databases">
        <title>Genomic Encyclopedia of Type Strains, Phase IV (KMG-IV): sequencing the most valuable type-strain genomes for metagenomic binning, comparative biology and taxonomic classification.</title>
        <authorList>
            <person name="Goeker M."/>
        </authorList>
    </citation>
    <scope>NUCLEOTIDE SEQUENCE [LARGE SCALE GENOMIC DNA]</scope>
    <source>
        <strain evidence="5 6">DSM 102865</strain>
    </source>
</reference>
<dbReference type="SMART" id="SM00342">
    <property type="entry name" value="HTH_ARAC"/>
    <property type="match status" value="1"/>
</dbReference>
<evidence type="ECO:0000313" key="6">
    <source>
        <dbReference type="Proteomes" id="UP001179181"/>
    </source>
</evidence>
<sequence length="282" mass="32119">MITNFFIKPHPAVAVFVDHYILSTSGDEQVTFGGTWPASNETSLVFYLADKPEVYEVSVFGKENMNNANWVVGLLTRSNGLLSFQGVYKTFVVQFKANGFSKIFGLPVSELTNNIFSGEAVFGQTAGVLHDKLLNANDVSQMAEFADHFLFHYLKKQKTIQINDGITAIANQLLSGGKILDVTDYASAANMSLRNFERRFNEQVGTSPKFFFRLFRFNNTILKKMRFPEKNWTVIAHECGYYDQMHLIKDFRNFADTTPTTFLQQNDGMQDEQFVEVKRTHH</sequence>